<organism evidence="2 3">
    <name type="scientific">Tribonema minus</name>
    <dbReference type="NCBI Taxonomy" id="303371"/>
    <lineage>
        <taxon>Eukaryota</taxon>
        <taxon>Sar</taxon>
        <taxon>Stramenopiles</taxon>
        <taxon>Ochrophyta</taxon>
        <taxon>PX clade</taxon>
        <taxon>Xanthophyceae</taxon>
        <taxon>Tribonematales</taxon>
        <taxon>Tribonemataceae</taxon>
        <taxon>Tribonema</taxon>
    </lineage>
</organism>
<evidence type="ECO:0000313" key="2">
    <source>
        <dbReference type="EMBL" id="KAG5186593.1"/>
    </source>
</evidence>
<comment type="caution">
    <text evidence="2">The sequence shown here is derived from an EMBL/GenBank/DDBJ whole genome shotgun (WGS) entry which is preliminary data.</text>
</comment>
<keyword evidence="3" id="KW-1185">Reference proteome</keyword>
<dbReference type="EMBL" id="JAFCMP010000110">
    <property type="protein sequence ID" value="KAG5186593.1"/>
    <property type="molecule type" value="Genomic_DNA"/>
</dbReference>
<protein>
    <submittedName>
        <fullName evidence="2">Uncharacterized protein</fullName>
    </submittedName>
</protein>
<gene>
    <name evidence="2" type="ORF">JKP88DRAFT_254526</name>
</gene>
<evidence type="ECO:0000313" key="3">
    <source>
        <dbReference type="Proteomes" id="UP000664859"/>
    </source>
</evidence>
<reference evidence="2" key="1">
    <citation type="submission" date="2021-02" db="EMBL/GenBank/DDBJ databases">
        <title>First Annotated Genome of the Yellow-green Alga Tribonema minus.</title>
        <authorList>
            <person name="Mahan K.M."/>
        </authorList>
    </citation>
    <scope>NUCLEOTIDE SEQUENCE</scope>
    <source>
        <strain evidence="2">UTEX B ZZ1240</strain>
    </source>
</reference>
<proteinExistence type="predicted"/>
<dbReference type="AlphaFoldDB" id="A0A836CIK7"/>
<feature type="region of interest" description="Disordered" evidence="1">
    <location>
        <begin position="1"/>
        <end position="35"/>
    </location>
</feature>
<evidence type="ECO:0000256" key="1">
    <source>
        <dbReference type="SAM" id="MobiDB-lite"/>
    </source>
</evidence>
<accession>A0A836CIK7</accession>
<dbReference type="Proteomes" id="UP000664859">
    <property type="component" value="Unassembled WGS sequence"/>
</dbReference>
<feature type="compositionally biased region" description="Gly residues" evidence="1">
    <location>
        <begin position="9"/>
        <end position="30"/>
    </location>
</feature>
<feature type="region of interest" description="Disordered" evidence="1">
    <location>
        <begin position="69"/>
        <end position="94"/>
    </location>
</feature>
<sequence>MGTLDGAAAGTGGGRVADGAGGGGDNGGTRDGTMIAGVGCAEQGRMHLAPTCGGSTCGGYTCDGSTCGGGNGASAASRDERDRDGGQAQVHGGGGGWCVAATVEPVATAAERACARKTAAAPAAQHYEASMQQG</sequence>
<name>A0A836CIK7_9STRA</name>